<feature type="transmembrane region" description="Helical" evidence="6">
    <location>
        <begin position="280"/>
        <end position="298"/>
    </location>
</feature>
<evidence type="ECO:0000313" key="7">
    <source>
        <dbReference type="EMBL" id="AOH38769.1"/>
    </source>
</evidence>
<feature type="transmembrane region" description="Helical" evidence="6">
    <location>
        <begin position="97"/>
        <end position="118"/>
    </location>
</feature>
<organism evidence="7 8">
    <name type="scientific">Dialister pneumosintes</name>
    <dbReference type="NCBI Taxonomy" id="39950"/>
    <lineage>
        <taxon>Bacteria</taxon>
        <taxon>Bacillati</taxon>
        <taxon>Bacillota</taxon>
        <taxon>Negativicutes</taxon>
        <taxon>Veillonellales</taxon>
        <taxon>Veillonellaceae</taxon>
        <taxon>Dialister</taxon>
    </lineage>
</organism>
<comment type="subcellular location">
    <subcellularLocation>
        <location evidence="1">Cell membrane</location>
        <topology evidence="1">Multi-pass membrane protein</topology>
    </subcellularLocation>
</comment>
<dbReference type="STRING" id="39950.BCB69_01495"/>
<accession>A0A1B3WCT3</accession>
<feature type="transmembrane region" description="Helical" evidence="6">
    <location>
        <begin position="305"/>
        <end position="322"/>
    </location>
</feature>
<dbReference type="Proteomes" id="UP000094757">
    <property type="component" value="Chromosome"/>
</dbReference>
<feature type="transmembrane region" description="Helical" evidence="6">
    <location>
        <begin position="50"/>
        <end position="76"/>
    </location>
</feature>
<evidence type="ECO:0000256" key="6">
    <source>
        <dbReference type="SAM" id="Phobius"/>
    </source>
</evidence>
<evidence type="ECO:0000313" key="8">
    <source>
        <dbReference type="Proteomes" id="UP000094757"/>
    </source>
</evidence>
<evidence type="ECO:0000256" key="1">
    <source>
        <dbReference type="ARBA" id="ARBA00004651"/>
    </source>
</evidence>
<evidence type="ECO:0000256" key="2">
    <source>
        <dbReference type="ARBA" id="ARBA00022475"/>
    </source>
</evidence>
<evidence type="ECO:0000256" key="5">
    <source>
        <dbReference type="ARBA" id="ARBA00023136"/>
    </source>
</evidence>
<dbReference type="KEGG" id="dpn:BCB69_01495"/>
<keyword evidence="2" id="KW-1003">Cell membrane</keyword>
<dbReference type="RefSeq" id="WP_069176802.1">
    <property type="nucleotide sequence ID" value="NZ_CP017037.1"/>
</dbReference>
<dbReference type="InterPro" id="IPR005495">
    <property type="entry name" value="LptG/LptF_permease"/>
</dbReference>
<gene>
    <name evidence="7" type="ORF">BCB69_01495</name>
</gene>
<dbReference type="AlphaFoldDB" id="A0A1B3WCT3"/>
<keyword evidence="5 6" id="KW-0472">Membrane</keyword>
<keyword evidence="3 6" id="KW-0812">Transmembrane</keyword>
<dbReference type="GO" id="GO:0043190">
    <property type="term" value="C:ATP-binding cassette (ABC) transporter complex"/>
    <property type="evidence" value="ECO:0007669"/>
    <property type="project" value="TreeGrafter"/>
</dbReference>
<dbReference type="PANTHER" id="PTHR33529">
    <property type="entry name" value="SLR0882 PROTEIN-RELATED"/>
    <property type="match status" value="1"/>
</dbReference>
<feature type="transmembrane region" description="Helical" evidence="6">
    <location>
        <begin position="12"/>
        <end position="30"/>
    </location>
</feature>
<evidence type="ECO:0000256" key="4">
    <source>
        <dbReference type="ARBA" id="ARBA00022989"/>
    </source>
</evidence>
<dbReference type="GO" id="GO:0015920">
    <property type="term" value="P:lipopolysaccharide transport"/>
    <property type="evidence" value="ECO:0007669"/>
    <property type="project" value="TreeGrafter"/>
</dbReference>
<proteinExistence type="predicted"/>
<dbReference type="EMBL" id="CP017037">
    <property type="protein sequence ID" value="AOH38769.1"/>
    <property type="molecule type" value="Genomic_DNA"/>
</dbReference>
<evidence type="ECO:0000256" key="3">
    <source>
        <dbReference type="ARBA" id="ARBA00022692"/>
    </source>
</evidence>
<dbReference type="Pfam" id="PF03739">
    <property type="entry name" value="LptF_LptG"/>
    <property type="match status" value="1"/>
</dbReference>
<dbReference type="PANTHER" id="PTHR33529:SF6">
    <property type="entry name" value="YJGP_YJGQ FAMILY PERMEASE"/>
    <property type="match status" value="1"/>
</dbReference>
<reference evidence="8" key="1">
    <citation type="submission" date="2016-08" db="EMBL/GenBank/DDBJ databases">
        <authorList>
            <person name="Holder M.E."/>
            <person name="Ajami N.J."/>
            <person name="Petrosino J.F."/>
        </authorList>
    </citation>
    <scope>NUCLEOTIDE SEQUENCE [LARGE SCALE GENOMIC DNA]</scope>
    <source>
        <strain evidence="8">F0677</strain>
    </source>
</reference>
<feature type="transmembrane region" description="Helical" evidence="6">
    <location>
        <begin position="334"/>
        <end position="356"/>
    </location>
</feature>
<sequence length="361" mass="40486">MRIVDKYILKEFLGPFLFGVAAFTAIFVGSDTLMKIAEYITKYGASTISVIKIFGLALPQIIVYTFPMAVLLGALMCFSRLSGSSELIVMRTSGQSFFRLATPVLLIALVISFIAVAFNEFVVPWSNLQYQQVVNMEIRKNINPGVTNHVVLRDVQDGKIIHLLYARKYEPDTKTLSNITIQEFQNEKVVRVEHAPEATWDNGKWVMKDGVVYDLNDEGVDRMIHFSNQVINYAQAPDQIQKEQKREDQMTVRELLQQKKAFESAHADTSNLVMEINRHFSLPLASFIFALIGAPLGVQKQRSSSSVGFGISVVIIFIYYATMTFAGSLGRGHIIAPSLAVWIPNIIALFAGFYLIRRASD</sequence>
<protein>
    <submittedName>
        <fullName evidence="7">LPS export ABC transporter permease LptG</fullName>
    </submittedName>
</protein>
<keyword evidence="4 6" id="KW-1133">Transmembrane helix</keyword>
<name>A0A1B3WCT3_9FIRM</name>